<proteinExistence type="predicted"/>
<evidence type="ECO:0000313" key="2">
    <source>
        <dbReference type="Proteomes" id="UP000468650"/>
    </source>
</evidence>
<dbReference type="AlphaFoldDB" id="A0A6N6RIM7"/>
<protein>
    <submittedName>
        <fullName evidence="1">Uncharacterized protein</fullName>
    </submittedName>
</protein>
<dbReference type="OrthoDB" id="660041at2"/>
<name>A0A6N6RIM7_9FLAO</name>
<sequence length="257" mass="28489">MSEELNQPEVRIRAFRAIDDPESSQRFIDGHRKVLEVHGVKKVTSANNSWAENPAVFVVIVESLDRKKVYGGARVHAAGGTQPLPIEEATGFMDPKIHELVKELSIEGTGELCGLWNSVEVAGLGVGSFFATRAGAVITKQLGIKSLFALCAPYTVRWAERVGCKIITDLGNQGTFYYPKLDLLATAVLLEDTTTLEHARGSEQRKIEELRKNLQQVTTEVSPGRRIEVEVEYDLLVEGIDPQEFKNPFNLNLSNQQ</sequence>
<accession>A0A6N6RIM7</accession>
<reference evidence="1 2" key="1">
    <citation type="submission" date="2019-09" db="EMBL/GenBank/DDBJ databases">
        <title>Genomes of family Cryomorphaceae.</title>
        <authorList>
            <person name="Bowman J.P."/>
        </authorList>
    </citation>
    <scope>NUCLEOTIDE SEQUENCE [LARGE SCALE GENOMIC DNA]</scope>
    <source>
        <strain evidence="1 2">LMG 25704</strain>
    </source>
</reference>
<keyword evidence="2" id="KW-1185">Reference proteome</keyword>
<dbReference type="Proteomes" id="UP000468650">
    <property type="component" value="Unassembled WGS sequence"/>
</dbReference>
<comment type="caution">
    <text evidence="1">The sequence shown here is derived from an EMBL/GenBank/DDBJ whole genome shotgun (WGS) entry which is preliminary data.</text>
</comment>
<dbReference type="RefSeq" id="WP_151665827.1">
    <property type="nucleotide sequence ID" value="NZ_WBVO01000001.1"/>
</dbReference>
<dbReference type="EMBL" id="WBVO01000001">
    <property type="protein sequence ID" value="KAB2814246.1"/>
    <property type="molecule type" value="Genomic_DNA"/>
</dbReference>
<evidence type="ECO:0000313" key="1">
    <source>
        <dbReference type="EMBL" id="KAB2814246.1"/>
    </source>
</evidence>
<gene>
    <name evidence="1" type="ORF">F8C67_00520</name>
</gene>
<organism evidence="1 2">
    <name type="scientific">Phaeocystidibacter luteus</name>
    <dbReference type="NCBI Taxonomy" id="911197"/>
    <lineage>
        <taxon>Bacteria</taxon>
        <taxon>Pseudomonadati</taxon>
        <taxon>Bacteroidota</taxon>
        <taxon>Flavobacteriia</taxon>
        <taxon>Flavobacteriales</taxon>
        <taxon>Phaeocystidibacteraceae</taxon>
        <taxon>Phaeocystidibacter</taxon>
    </lineage>
</organism>